<proteinExistence type="predicted"/>
<gene>
    <name evidence="2" type="ORF">US11_C0007G0020</name>
</gene>
<feature type="transmembrane region" description="Helical" evidence="1">
    <location>
        <begin position="7"/>
        <end position="28"/>
    </location>
</feature>
<accession>A0A0G0E7Q0</accession>
<keyword evidence="1" id="KW-0812">Transmembrane</keyword>
<comment type="caution">
    <text evidence="2">The sequence shown here is derived from an EMBL/GenBank/DDBJ whole genome shotgun (WGS) entry which is preliminary data.</text>
</comment>
<evidence type="ECO:0000256" key="1">
    <source>
        <dbReference type="SAM" id="Phobius"/>
    </source>
</evidence>
<protein>
    <submittedName>
        <fullName evidence="2">Uncharacterized protein</fullName>
    </submittedName>
</protein>
<keyword evidence="1" id="KW-1133">Transmembrane helix</keyword>
<evidence type="ECO:0000313" key="2">
    <source>
        <dbReference type="EMBL" id="KKQ01527.1"/>
    </source>
</evidence>
<sequence length="124" mass="13122">MDNLNKTISFVLGLVVVLVFLAVITGRLNLRDRLQFLPGRGVSPTAVLTKTITPTKSPATTSIIKVTPAQKGGNNSTYNKYQTSTTKGGTPSSIPATGSPTILFPLLFSGIAGGWYLKKISAKK</sequence>
<organism evidence="2 3">
    <name type="scientific">Candidatus Roizmanbacteria bacterium GW2011_GWA2_36_23</name>
    <dbReference type="NCBI Taxonomy" id="1618480"/>
    <lineage>
        <taxon>Bacteria</taxon>
        <taxon>Candidatus Roizmaniibacteriota</taxon>
    </lineage>
</organism>
<reference evidence="2 3" key="1">
    <citation type="journal article" date="2015" name="Nature">
        <title>rRNA introns, odd ribosomes, and small enigmatic genomes across a large radiation of phyla.</title>
        <authorList>
            <person name="Brown C.T."/>
            <person name="Hug L.A."/>
            <person name="Thomas B.C."/>
            <person name="Sharon I."/>
            <person name="Castelle C.J."/>
            <person name="Singh A."/>
            <person name="Wilkins M.J."/>
            <person name="Williams K.H."/>
            <person name="Banfield J.F."/>
        </authorList>
    </citation>
    <scope>NUCLEOTIDE SEQUENCE [LARGE SCALE GENOMIC DNA]</scope>
</reference>
<keyword evidence="1" id="KW-0472">Membrane</keyword>
<dbReference type="AlphaFoldDB" id="A0A0G0E7Q0"/>
<dbReference type="EMBL" id="LBRS01000007">
    <property type="protein sequence ID" value="KKQ01527.1"/>
    <property type="molecule type" value="Genomic_DNA"/>
</dbReference>
<name>A0A0G0E7Q0_9BACT</name>
<feature type="transmembrane region" description="Helical" evidence="1">
    <location>
        <begin position="98"/>
        <end position="117"/>
    </location>
</feature>
<dbReference type="Proteomes" id="UP000034344">
    <property type="component" value="Unassembled WGS sequence"/>
</dbReference>
<evidence type="ECO:0000313" key="3">
    <source>
        <dbReference type="Proteomes" id="UP000034344"/>
    </source>
</evidence>